<accession>A0AAX2SEC4</accession>
<evidence type="ECO:0000256" key="3">
    <source>
        <dbReference type="SAM" id="MobiDB-lite"/>
    </source>
</evidence>
<organism evidence="6 7">
    <name type="scientific">Kocuria rhizophila</name>
    <dbReference type="NCBI Taxonomy" id="72000"/>
    <lineage>
        <taxon>Bacteria</taxon>
        <taxon>Bacillati</taxon>
        <taxon>Actinomycetota</taxon>
        <taxon>Actinomycetes</taxon>
        <taxon>Micrococcales</taxon>
        <taxon>Micrococcaceae</taxon>
        <taxon>Kocuria</taxon>
    </lineage>
</organism>
<dbReference type="InterPro" id="IPR007698">
    <property type="entry name" value="AlaDH/PNT_NAD(H)-bd"/>
</dbReference>
<dbReference type="Gene3D" id="3.40.50.720">
    <property type="entry name" value="NAD(P)-binding Rossmann-like Domain"/>
    <property type="match status" value="1"/>
</dbReference>
<evidence type="ECO:0000259" key="4">
    <source>
        <dbReference type="Pfam" id="PF01262"/>
    </source>
</evidence>
<dbReference type="InterPro" id="IPR022893">
    <property type="entry name" value="Shikimate_DH_fam"/>
</dbReference>
<feature type="compositionally biased region" description="Low complexity" evidence="3">
    <location>
        <begin position="1"/>
        <end position="22"/>
    </location>
</feature>
<dbReference type="Pfam" id="PF01262">
    <property type="entry name" value="AlaDh_PNT_C"/>
    <property type="match status" value="1"/>
</dbReference>
<feature type="domain" description="Shikimate dehydrogenase substrate binding N-terminal" evidence="5">
    <location>
        <begin position="37"/>
        <end position="120"/>
    </location>
</feature>
<protein>
    <submittedName>
        <fullName evidence="6">Shikimate dehydrogenase</fullName>
    </submittedName>
</protein>
<comment type="pathway">
    <text evidence="1">Metabolic intermediate biosynthesis; chorismate biosynthesis; chorismate from D-erythrose 4-phosphate and phosphoenolpyruvate: step 4/7.</text>
</comment>
<comment type="caution">
    <text evidence="6">The sequence shown here is derived from an EMBL/GenBank/DDBJ whole genome shotgun (WGS) entry which is preliminary data.</text>
</comment>
<keyword evidence="2" id="KW-0028">Amino-acid biosynthesis</keyword>
<evidence type="ECO:0000313" key="6">
    <source>
        <dbReference type="EMBL" id="TFI01895.1"/>
    </source>
</evidence>
<dbReference type="GO" id="GO:0009423">
    <property type="term" value="P:chorismate biosynthetic process"/>
    <property type="evidence" value="ECO:0007669"/>
    <property type="project" value="TreeGrafter"/>
</dbReference>
<dbReference type="GO" id="GO:0019632">
    <property type="term" value="P:shikimate metabolic process"/>
    <property type="evidence" value="ECO:0007669"/>
    <property type="project" value="TreeGrafter"/>
</dbReference>
<evidence type="ECO:0000259" key="5">
    <source>
        <dbReference type="Pfam" id="PF08501"/>
    </source>
</evidence>
<dbReference type="GO" id="GO:0050661">
    <property type="term" value="F:NADP binding"/>
    <property type="evidence" value="ECO:0007669"/>
    <property type="project" value="TreeGrafter"/>
</dbReference>
<dbReference type="GO" id="GO:0009073">
    <property type="term" value="P:aromatic amino acid family biosynthetic process"/>
    <property type="evidence" value="ECO:0007669"/>
    <property type="project" value="UniProtKB-KW"/>
</dbReference>
<evidence type="ECO:0000256" key="1">
    <source>
        <dbReference type="ARBA" id="ARBA00004871"/>
    </source>
</evidence>
<dbReference type="SUPFAM" id="SSF51735">
    <property type="entry name" value="NAD(P)-binding Rossmann-fold domains"/>
    <property type="match status" value="1"/>
</dbReference>
<dbReference type="PANTHER" id="PTHR21089">
    <property type="entry name" value="SHIKIMATE DEHYDROGENASE"/>
    <property type="match status" value="1"/>
</dbReference>
<dbReference type="InterPro" id="IPR013708">
    <property type="entry name" value="Shikimate_DH-bd_N"/>
</dbReference>
<name>A0AAX2SEC4_KOCRH</name>
<feature type="region of interest" description="Disordered" evidence="3">
    <location>
        <begin position="1"/>
        <end position="29"/>
    </location>
</feature>
<dbReference type="InterPro" id="IPR046346">
    <property type="entry name" value="Aminoacid_DH-like_N_sf"/>
</dbReference>
<keyword evidence="2" id="KW-0057">Aromatic amino acid biosynthesis</keyword>
<feature type="domain" description="Alanine dehydrogenase/pyridine nucleotide transhydrogenase NAD(H)-binding" evidence="4">
    <location>
        <begin position="141"/>
        <end position="251"/>
    </location>
</feature>
<evidence type="ECO:0000256" key="2">
    <source>
        <dbReference type="ARBA" id="ARBA00023141"/>
    </source>
</evidence>
<dbReference type="EMBL" id="SPNK01000004">
    <property type="protein sequence ID" value="TFI01895.1"/>
    <property type="molecule type" value="Genomic_DNA"/>
</dbReference>
<dbReference type="PANTHER" id="PTHR21089:SF1">
    <property type="entry name" value="BIFUNCTIONAL 3-DEHYDROQUINATE DEHYDRATASE_SHIKIMATE DEHYDROGENASE, CHLOROPLASTIC"/>
    <property type="match status" value="1"/>
</dbReference>
<dbReference type="Gene3D" id="3.40.50.10860">
    <property type="entry name" value="Leucine Dehydrogenase, chain A, domain 1"/>
    <property type="match status" value="1"/>
</dbReference>
<gene>
    <name evidence="6" type="ORF">E4P33_04935</name>
</gene>
<keyword evidence="7" id="KW-1185">Reference proteome</keyword>
<dbReference type="Proteomes" id="UP000298017">
    <property type="component" value="Unassembled WGS sequence"/>
</dbReference>
<evidence type="ECO:0000313" key="7">
    <source>
        <dbReference type="Proteomes" id="UP000298017"/>
    </source>
</evidence>
<dbReference type="GO" id="GO:0004764">
    <property type="term" value="F:shikimate 3-dehydrogenase (NADP+) activity"/>
    <property type="evidence" value="ECO:0007669"/>
    <property type="project" value="InterPro"/>
</dbReference>
<dbReference type="AlphaFoldDB" id="A0AAX2SEC4"/>
<reference evidence="6 7" key="1">
    <citation type="submission" date="2019-03" db="EMBL/GenBank/DDBJ databases">
        <title>Genome Sequencing and Assembly of Various Microbes Isolated from Alder Root Nodule.</title>
        <authorList>
            <person name="Swanson E."/>
            <person name="Sevigny J.L."/>
            <person name="Pesce C."/>
            <person name="Davis I."/>
            <person name="Kleiner V."/>
            <person name="Tisa L."/>
        </authorList>
    </citation>
    <scope>NUCLEOTIDE SEQUENCE [LARGE SCALE GENOMIC DNA]</scope>
    <source>
        <strain evidence="6 7">4R-31</strain>
    </source>
</reference>
<dbReference type="InterPro" id="IPR036291">
    <property type="entry name" value="NAD(P)-bd_dom_sf"/>
</dbReference>
<proteinExistence type="predicted"/>
<sequence length="331" mass="34597">MRSTRSTCRSTSSGARTTRASAPDVPPVTPSRLRAAVLGHPVAHSLSPALHTAAGEALGLSTDYTRVDVPESGWEAFWAGAREDGGWNGFSVTMPLKPLAARDADRVTPLVEALGVANTLTFTPQGSVADNTDVMGIMAALCAAGPVPEAPRAVVLGGGATAHAAVAALRALGAPAVEVAVRTASRARSLDGVAGALGATVHVRPWSAAPELLRHADVVVSTLPPRAADDLARLWRATRPSVHGVLLDVAYDPWPSELAAAWQHAGGAIAPGVDMLIFQAVDQLRWFVGGGPHEELPREACVTAAMCRAVGRPERRVPERVRRAQERRRPG</sequence>
<dbReference type="Pfam" id="PF08501">
    <property type="entry name" value="Shikimate_dh_N"/>
    <property type="match status" value="1"/>
</dbReference>
<dbReference type="GO" id="GO:0005829">
    <property type="term" value="C:cytosol"/>
    <property type="evidence" value="ECO:0007669"/>
    <property type="project" value="TreeGrafter"/>
</dbReference>
<dbReference type="SUPFAM" id="SSF53223">
    <property type="entry name" value="Aminoacid dehydrogenase-like, N-terminal domain"/>
    <property type="match status" value="1"/>
</dbReference>